<accession>A0ABY7H3K0</accession>
<feature type="domain" description="PDZ" evidence="4">
    <location>
        <begin position="891"/>
        <end position="956"/>
    </location>
</feature>
<dbReference type="InterPro" id="IPR001478">
    <property type="entry name" value="PDZ"/>
</dbReference>
<evidence type="ECO:0000256" key="3">
    <source>
        <dbReference type="SAM" id="Phobius"/>
    </source>
</evidence>
<evidence type="ECO:0000313" key="5">
    <source>
        <dbReference type="EMBL" id="WAS93863.1"/>
    </source>
</evidence>
<feature type="transmembrane region" description="Helical" evidence="3">
    <location>
        <begin position="12"/>
        <end position="28"/>
    </location>
</feature>
<dbReference type="SUPFAM" id="SSF49464">
    <property type="entry name" value="Carboxypeptidase regulatory domain-like"/>
    <property type="match status" value="3"/>
</dbReference>
<keyword evidence="3" id="KW-0472">Membrane</keyword>
<dbReference type="SUPFAM" id="SSF49452">
    <property type="entry name" value="Starch-binding domain-like"/>
    <property type="match status" value="4"/>
</dbReference>
<dbReference type="SMART" id="SM00228">
    <property type="entry name" value="PDZ"/>
    <property type="match status" value="1"/>
</dbReference>
<dbReference type="PANTHER" id="PTHR23303:SF14">
    <property type="entry name" value="BOS COMPLEX SUBUNIT NOMO1-RELATED"/>
    <property type="match status" value="1"/>
</dbReference>
<name>A0ABY7H3K0_9BACT</name>
<keyword evidence="3" id="KW-1133">Transmembrane helix</keyword>
<evidence type="ECO:0000256" key="2">
    <source>
        <dbReference type="SAM" id="MobiDB-lite"/>
    </source>
</evidence>
<dbReference type="PANTHER" id="PTHR23303">
    <property type="entry name" value="CARBOXYPEPTIDASE REGULATORY REGION-CONTAINING"/>
    <property type="match status" value="1"/>
</dbReference>
<reference evidence="5" key="1">
    <citation type="submission" date="2022-11" db="EMBL/GenBank/DDBJ databases">
        <title>Minimal conservation of predation-associated metabolite biosynthetic gene clusters underscores biosynthetic potential of Myxococcota including descriptions for ten novel species: Archangium lansinium sp. nov., Myxococcus landrumus sp. nov., Nannocystis bai.</title>
        <authorList>
            <person name="Ahearne A."/>
            <person name="Stevens C."/>
            <person name="Dowd S."/>
        </authorList>
    </citation>
    <scope>NUCLEOTIDE SEQUENCE</scope>
    <source>
        <strain evidence="5">Fl3</strain>
    </source>
</reference>
<dbReference type="EMBL" id="CP114040">
    <property type="protein sequence ID" value="WAS93863.1"/>
    <property type="molecule type" value="Genomic_DNA"/>
</dbReference>
<dbReference type="Gene3D" id="2.60.40.1120">
    <property type="entry name" value="Carboxypeptidase-like, regulatory domain"/>
    <property type="match status" value="6"/>
</dbReference>
<keyword evidence="6" id="KW-1185">Reference proteome</keyword>
<dbReference type="SUPFAM" id="SSF50156">
    <property type="entry name" value="PDZ domain-like"/>
    <property type="match status" value="1"/>
</dbReference>
<dbReference type="InterPro" id="IPR013784">
    <property type="entry name" value="Carb-bd-like_fold"/>
</dbReference>
<dbReference type="PROSITE" id="PS50106">
    <property type="entry name" value="PDZ"/>
    <property type="match status" value="1"/>
</dbReference>
<protein>
    <submittedName>
        <fullName evidence="5">Carboxypeptidase regulatory-like domain-containing protein</fullName>
    </submittedName>
</protein>
<dbReference type="Pfam" id="PF13620">
    <property type="entry name" value="CarboxypepD_reg"/>
    <property type="match status" value="4"/>
</dbReference>
<gene>
    <name evidence="5" type="ORF">O0S08_47625</name>
</gene>
<dbReference type="InterPro" id="IPR036034">
    <property type="entry name" value="PDZ_sf"/>
</dbReference>
<dbReference type="RefSeq" id="WP_269036213.1">
    <property type="nucleotide sequence ID" value="NZ_CP114040.1"/>
</dbReference>
<dbReference type="InterPro" id="IPR051417">
    <property type="entry name" value="SDr/BOS_complex"/>
</dbReference>
<dbReference type="InterPro" id="IPR008969">
    <property type="entry name" value="CarboxyPept-like_regulatory"/>
</dbReference>
<evidence type="ECO:0000259" key="4">
    <source>
        <dbReference type="PROSITE" id="PS50106"/>
    </source>
</evidence>
<keyword evidence="3" id="KW-0812">Transmembrane</keyword>
<proteinExistence type="predicted"/>
<dbReference type="Pfam" id="PF00595">
    <property type="entry name" value="PDZ"/>
    <property type="match status" value="1"/>
</dbReference>
<evidence type="ECO:0000313" key="6">
    <source>
        <dbReference type="Proteomes" id="UP001164459"/>
    </source>
</evidence>
<sequence>MRQEEKARGTGPVLLVVAGLAGAALWWWQSGAGGAAVPAAEERGEGPAQAIAASLPEVRPELVLNPRFADRAAIAGTVRDPQGQPVAGAQVCATTHANELATKDKERPSCAKTERDGHYRIEGLFPVRYAVLASAAGFAPGKYFHGEGASRRDWIDLRPKMEAQGIDIALQDGGVEIHGFVKDLSGGPVEGAQVAADATFTWTAADGSFSAWVKEGSVWVSASAEGYAMGNEEGGAPGHEFELFLTPEAVLIGKVVRAGEGGEPVEGAQVTAVAGNWGFMPKSAYTDANGEFRIEGLEPGAYKPRAEADDALGLAKEQVILGLGETSASIVIEAHPAFTVEGKIVTEGGGSCDDGTVVIRDSAQGREAWMSVQSDGVVRKRGVLPGDYQVEARCRGFVSAERYERVKVVDKSVTGLRWDVSKGQSIRGVVVLASGKPAPKMHLEASLKPDPSQPRAHQTANVWGPETDAQGRFELAGLLPGTYELSVDSWGRQATPAKPTIVEVPKGKDATGVRIELPATGEVRGSVRDPKGNPISAAKIAASDGVHWQFENSKDDGTFHFPSLAGGDYRITARLGWWGETMRAPGTSDDDVQGERAEVREGKVATVKLVVESASGRISGVVRDEDGGPVADAFIEATRESDSAAKSAGSGIRQGRWGDFLEKPNLTDQDGKFTLERLPTGKHTLRAHRKGGGEGIVEHVELGSDVVVTIASAGRMSGTVNVRGGAVPDEFTIVATDETTGFHRSDQFYRTGGAWSLPELPPGQYKVSVSAGPGTAEVQASMSAGKDTTGVRIELAPKVTVRGTVVDTEGKPIAGLNVYVAAPGTWSGSGGDEDKRYVTDEQGRFELLNSPTGKVEVNVTPRSWASDEFSWTTVPVTLSADAAVTELAPIKVARKRVKGGEATGYLGIKLKEPEPGADPLTRQLIVAHVRPGSPAATAGVQLGDQITSVDGQDVTGANFYLYETLTEVLEGTTLTLGLANGKSASVTAGKAP</sequence>
<dbReference type="Gene3D" id="2.30.42.10">
    <property type="match status" value="1"/>
</dbReference>
<evidence type="ECO:0000256" key="1">
    <source>
        <dbReference type="ARBA" id="ARBA00022729"/>
    </source>
</evidence>
<organism evidence="5 6">
    <name type="scientific">Nannocystis punicea</name>
    <dbReference type="NCBI Taxonomy" id="2995304"/>
    <lineage>
        <taxon>Bacteria</taxon>
        <taxon>Pseudomonadati</taxon>
        <taxon>Myxococcota</taxon>
        <taxon>Polyangia</taxon>
        <taxon>Nannocystales</taxon>
        <taxon>Nannocystaceae</taxon>
        <taxon>Nannocystis</taxon>
    </lineage>
</organism>
<feature type="region of interest" description="Disordered" evidence="2">
    <location>
        <begin position="639"/>
        <end position="664"/>
    </location>
</feature>
<dbReference type="Proteomes" id="UP001164459">
    <property type="component" value="Chromosome"/>
</dbReference>
<keyword evidence="1" id="KW-0732">Signal</keyword>